<evidence type="ECO:0000259" key="9">
    <source>
        <dbReference type="PROSITE" id="PS50048"/>
    </source>
</evidence>
<sequence length="767" mass="85155">MASISITSPGTSRQDKKCDICFRCFARSEHLARHRRTHTKEKPFTCPYCRRSFQRSDVKAVHVKKCHAAPSDHCNEDDAEEGSARKRVRVRRACNSCRKRKMKCDGCEPCGPCQSTAADCHYKPAAASSSAPSHSSHANGASGAYPDQIVNDFDMNIGDDEGSVSLAFTVPQSNLSNDAILNGADLNDGVGVDPALETGMESIHSIHGGAMLLPFPGHPGLPAYDSMTSEVQDMPISHESLLYPFPDPSGVNDFWQMPSVNSQFWFDGSDFAWNEGLFNSNSPLLDHVLPSSMQSLTAAMQEYFDRKSRAPSPSLNKASKMWYSAPPNLDDHNKDIIRVFLKLFRRHIPETFSLFKESAVTRKGRAEYTLAMAATGGLFCNVPGSAEVAKSMYNDARRLLLATFNTMNILDDLSASYEDKLTTVKTFILLELYGLCSGDKRSYEFVEAFHGNLIYSVQQYSQAFKASEMHGRKEEESARLLETLYILECYRVIILQCPPTLSWHHSDSFAASPLPGTQIHRLQSLVADLTRGSTITEPDTCNKFSLTSLAYLSTFLWPAIYPRQNSYGIDNVVIESLSLGKSDFVELACDTWLRSFGQRPEPSHLVVYHMMNIMLHTNLTVLQSFAHSPPGSAARDPKKSLAAREIHGWAQSRHYKVARWHAENMLSSIEGAFVTSLNKSEAATPHQIPSRSSFSTTEPRRLPFEAPHVPYAMYYATLVLWSGATLEESAGTSSVSAQALIARGERILSLHKVHIAQLLARVLNEVK</sequence>
<dbReference type="SMART" id="SM00355">
    <property type="entry name" value="ZnF_C2H2"/>
    <property type="match status" value="2"/>
</dbReference>
<keyword evidence="2 8" id="KW-0863">Zinc-finger</keyword>
<dbReference type="PANTHER" id="PTHR47660">
    <property type="entry name" value="TRANSCRIPTION FACTOR WITH C2H2 AND ZN(2)-CYS(6) DNA BINDING DOMAIN (EUROFUNG)-RELATED-RELATED"/>
    <property type="match status" value="1"/>
</dbReference>
<dbReference type="Gene3D" id="4.10.240.10">
    <property type="entry name" value="Zn(2)-C6 fungal-type DNA-binding domain"/>
    <property type="match status" value="1"/>
</dbReference>
<dbReference type="GO" id="GO:0008270">
    <property type="term" value="F:zinc ion binding"/>
    <property type="evidence" value="ECO:0007669"/>
    <property type="project" value="UniProtKB-KW"/>
</dbReference>
<feature type="domain" description="Zn(2)-C6 fungal-type" evidence="9">
    <location>
        <begin position="93"/>
        <end position="122"/>
    </location>
</feature>
<reference evidence="11 12" key="1">
    <citation type="submission" date="2015-01" db="EMBL/GenBank/DDBJ databases">
        <title>The Genome Sequence of Exophiala sideris CBS121828.</title>
        <authorList>
            <consortium name="The Broad Institute Genomics Platform"/>
            <person name="Cuomo C."/>
            <person name="de Hoog S."/>
            <person name="Gorbushina A."/>
            <person name="Stielow B."/>
            <person name="Teixiera M."/>
            <person name="Abouelleil A."/>
            <person name="Chapman S.B."/>
            <person name="Priest M."/>
            <person name="Young S.K."/>
            <person name="Wortman J."/>
            <person name="Nusbaum C."/>
            <person name="Birren B."/>
        </authorList>
    </citation>
    <scope>NUCLEOTIDE SEQUENCE [LARGE SCALE GENOMIC DNA]</scope>
    <source>
        <strain evidence="11 12">CBS 121828</strain>
    </source>
</reference>
<dbReference type="InterPro" id="IPR013087">
    <property type="entry name" value="Znf_C2H2_type"/>
</dbReference>
<dbReference type="PROSITE" id="PS00028">
    <property type="entry name" value="ZINC_FINGER_C2H2_1"/>
    <property type="match status" value="2"/>
</dbReference>
<dbReference type="PANTHER" id="PTHR47660:SF2">
    <property type="entry name" value="TRANSCRIPTION FACTOR WITH C2H2 AND ZN(2)-CYS(6) DNA BINDING DOMAIN (EUROFUNG)"/>
    <property type="match status" value="1"/>
</dbReference>
<dbReference type="Pfam" id="PF00172">
    <property type="entry name" value="Zn_clus"/>
    <property type="match status" value="1"/>
</dbReference>
<dbReference type="SUPFAM" id="SSF57701">
    <property type="entry name" value="Zn2/Cys6 DNA-binding domain"/>
    <property type="match status" value="1"/>
</dbReference>
<dbReference type="AlphaFoldDB" id="A0A0D1YMJ9"/>
<evidence type="ECO:0000256" key="3">
    <source>
        <dbReference type="ARBA" id="ARBA00022833"/>
    </source>
</evidence>
<dbReference type="Proteomes" id="UP000053599">
    <property type="component" value="Unassembled WGS sequence"/>
</dbReference>
<name>A0A0D1YMJ9_9EURO</name>
<dbReference type="GO" id="GO:0000981">
    <property type="term" value="F:DNA-binding transcription factor activity, RNA polymerase II-specific"/>
    <property type="evidence" value="ECO:0007669"/>
    <property type="project" value="InterPro"/>
</dbReference>
<evidence type="ECO:0000313" key="12">
    <source>
        <dbReference type="Proteomes" id="UP000053599"/>
    </source>
</evidence>
<evidence type="ECO:0000256" key="8">
    <source>
        <dbReference type="PROSITE-ProRule" id="PRU00042"/>
    </source>
</evidence>
<dbReference type="SMART" id="SM00066">
    <property type="entry name" value="GAL4"/>
    <property type="match status" value="1"/>
</dbReference>
<keyword evidence="5" id="KW-0238">DNA-binding</keyword>
<evidence type="ECO:0000256" key="5">
    <source>
        <dbReference type="ARBA" id="ARBA00023125"/>
    </source>
</evidence>
<dbReference type="PROSITE" id="PS50157">
    <property type="entry name" value="ZINC_FINGER_C2H2_2"/>
    <property type="match status" value="2"/>
</dbReference>
<evidence type="ECO:0000256" key="4">
    <source>
        <dbReference type="ARBA" id="ARBA00023015"/>
    </source>
</evidence>
<dbReference type="OrthoDB" id="10018191at2759"/>
<feature type="domain" description="C2H2-type" evidence="10">
    <location>
        <begin position="44"/>
        <end position="72"/>
    </location>
</feature>
<gene>
    <name evidence="11" type="ORF">PV11_06075</name>
</gene>
<dbReference type="EMBL" id="KN846952">
    <property type="protein sequence ID" value="KIV84102.1"/>
    <property type="molecule type" value="Genomic_DNA"/>
</dbReference>
<dbReference type="InterPro" id="IPR007219">
    <property type="entry name" value="XnlR_reg_dom"/>
</dbReference>
<dbReference type="GO" id="GO:0006351">
    <property type="term" value="P:DNA-templated transcription"/>
    <property type="evidence" value="ECO:0007669"/>
    <property type="project" value="InterPro"/>
</dbReference>
<organism evidence="11 12">
    <name type="scientific">Exophiala sideris</name>
    <dbReference type="NCBI Taxonomy" id="1016849"/>
    <lineage>
        <taxon>Eukaryota</taxon>
        <taxon>Fungi</taxon>
        <taxon>Dikarya</taxon>
        <taxon>Ascomycota</taxon>
        <taxon>Pezizomycotina</taxon>
        <taxon>Eurotiomycetes</taxon>
        <taxon>Chaetothyriomycetidae</taxon>
        <taxon>Chaetothyriales</taxon>
        <taxon>Herpotrichiellaceae</taxon>
        <taxon>Exophiala</taxon>
    </lineage>
</organism>
<accession>A0A0D1YMJ9</accession>
<keyword evidence="3" id="KW-0862">Zinc</keyword>
<dbReference type="InterPro" id="IPR001138">
    <property type="entry name" value="Zn2Cys6_DnaBD"/>
</dbReference>
<protein>
    <recommendedName>
        <fullName evidence="13">Zn(2)-C6 fungal-type domain-containing protein</fullName>
    </recommendedName>
</protein>
<dbReference type="HOGENOM" id="CLU_025509_0_0_1"/>
<evidence type="ECO:0000259" key="10">
    <source>
        <dbReference type="PROSITE" id="PS50157"/>
    </source>
</evidence>
<dbReference type="Gene3D" id="3.30.160.60">
    <property type="entry name" value="Classic Zinc Finger"/>
    <property type="match status" value="2"/>
</dbReference>
<keyword evidence="4" id="KW-0805">Transcription regulation</keyword>
<keyword evidence="6" id="KW-0804">Transcription</keyword>
<dbReference type="FunFam" id="3.30.160.60:FF:002343">
    <property type="entry name" value="Zinc finger protein 33A"/>
    <property type="match status" value="1"/>
</dbReference>
<dbReference type="PROSITE" id="PS00463">
    <property type="entry name" value="ZN2_CY6_FUNGAL_1"/>
    <property type="match status" value="1"/>
</dbReference>
<dbReference type="CDD" id="cd00067">
    <property type="entry name" value="GAL4"/>
    <property type="match status" value="1"/>
</dbReference>
<keyword evidence="1" id="KW-0479">Metal-binding</keyword>
<dbReference type="Pfam" id="PF04082">
    <property type="entry name" value="Fungal_trans"/>
    <property type="match status" value="1"/>
</dbReference>
<dbReference type="SUPFAM" id="SSF57667">
    <property type="entry name" value="beta-beta-alpha zinc fingers"/>
    <property type="match status" value="1"/>
</dbReference>
<feature type="domain" description="C2H2-type" evidence="10">
    <location>
        <begin position="16"/>
        <end position="43"/>
    </location>
</feature>
<evidence type="ECO:0000313" key="11">
    <source>
        <dbReference type="EMBL" id="KIV84102.1"/>
    </source>
</evidence>
<evidence type="ECO:0008006" key="13">
    <source>
        <dbReference type="Google" id="ProtNLM"/>
    </source>
</evidence>
<evidence type="ECO:0000256" key="7">
    <source>
        <dbReference type="ARBA" id="ARBA00023242"/>
    </source>
</evidence>
<keyword evidence="7" id="KW-0539">Nucleus</keyword>
<evidence type="ECO:0000256" key="2">
    <source>
        <dbReference type="ARBA" id="ARBA00022771"/>
    </source>
</evidence>
<proteinExistence type="predicted"/>
<dbReference type="InterPro" id="IPR036864">
    <property type="entry name" value="Zn2-C6_fun-type_DNA-bd_sf"/>
</dbReference>
<evidence type="ECO:0000256" key="6">
    <source>
        <dbReference type="ARBA" id="ARBA00023163"/>
    </source>
</evidence>
<dbReference type="PROSITE" id="PS50048">
    <property type="entry name" value="ZN2_CY6_FUNGAL_2"/>
    <property type="match status" value="1"/>
</dbReference>
<dbReference type="STRING" id="1016849.A0A0D1YMJ9"/>
<evidence type="ECO:0000256" key="1">
    <source>
        <dbReference type="ARBA" id="ARBA00022723"/>
    </source>
</evidence>
<dbReference type="GO" id="GO:0003677">
    <property type="term" value="F:DNA binding"/>
    <property type="evidence" value="ECO:0007669"/>
    <property type="project" value="UniProtKB-KW"/>
</dbReference>
<dbReference type="InterPro" id="IPR036236">
    <property type="entry name" value="Znf_C2H2_sf"/>
</dbReference>